<dbReference type="Pfam" id="PF17184">
    <property type="entry name" value="Rit1_C"/>
    <property type="match status" value="1"/>
</dbReference>
<proteinExistence type="predicted"/>
<sequence>MEATDDALRREAKSLLNRLRSIKHDAEFVSQIAARFPSLKLVANERCGLWYIPPSKRAHGHTVYFKSTDGHFGTWNLSLKRLNLHILPVIVQDSGCIIVDSTRSGKRFPDSLSKTIPIWCSVLNTAVAEYRKQTSNENTASDFATWDTDFHSLSSVISPSEHNQIQSKIQSLAASVLATPSIDMEYLSTLLKKPLRPIWIAPDTHYFSNIIEPNNSGYVKKAWTDSTDFEFYPVICVNASEVAHDASQRRNGFYYVQGAADDHEMWAPAGLTPETFWRHEGKLLEAGLSDIDCARIAKDLLARERWDVDCSMQSQEALFHWIGETGIAIGGRRAGRPPECLTNFDVIINCGAVEYDDIANISEQMGKRYLYLAIPEGKKGQHMLFESIPIATQFLLESTQRFVSPRVLVHCAQGRDRSVAISLSLMLQFLNNEQKMEYNQRRPRDSFTKKTIQDLLIYIQQYRHIALPSRAFMCRINDYFLSSSRL</sequence>
<dbReference type="AlphaFoldDB" id="A0A1Y2CV67"/>
<dbReference type="PANTHER" id="PTHR31811">
    <property type="entry name" value="TRNA A64-2'-O-RIBOSYLPHOSPHATE TRANSFERASE"/>
    <property type="match status" value="1"/>
</dbReference>
<gene>
    <name evidence="3" type="ORF">BCR33DRAFT_712894</name>
</gene>
<dbReference type="InterPro" id="IPR007306">
    <property type="entry name" value="Rit1"/>
</dbReference>
<feature type="domain" description="Rit1 N-terminal" evidence="2">
    <location>
        <begin position="8"/>
        <end position="290"/>
    </location>
</feature>
<dbReference type="InterPro" id="IPR029021">
    <property type="entry name" value="Prot-tyrosine_phosphatase-like"/>
</dbReference>
<evidence type="ECO:0000259" key="2">
    <source>
        <dbReference type="Pfam" id="PF17184"/>
    </source>
</evidence>
<dbReference type="GO" id="GO:0005737">
    <property type="term" value="C:cytoplasm"/>
    <property type="evidence" value="ECO:0007669"/>
    <property type="project" value="TreeGrafter"/>
</dbReference>
<name>A0A1Y2CV67_9FUNG</name>
<dbReference type="Pfam" id="PF04179">
    <property type="entry name" value="Init_tRNA_PT"/>
    <property type="match status" value="1"/>
</dbReference>
<evidence type="ECO:0000313" key="4">
    <source>
        <dbReference type="Proteomes" id="UP000193642"/>
    </source>
</evidence>
<keyword evidence="4" id="KW-1185">Reference proteome</keyword>
<accession>A0A1Y2CV67</accession>
<keyword evidence="3" id="KW-0808">Transferase</keyword>
<dbReference type="STRING" id="329046.A0A1Y2CV67"/>
<organism evidence="3 4">
    <name type="scientific">Rhizoclosmatium globosum</name>
    <dbReference type="NCBI Taxonomy" id="329046"/>
    <lineage>
        <taxon>Eukaryota</taxon>
        <taxon>Fungi</taxon>
        <taxon>Fungi incertae sedis</taxon>
        <taxon>Chytridiomycota</taxon>
        <taxon>Chytridiomycota incertae sedis</taxon>
        <taxon>Chytridiomycetes</taxon>
        <taxon>Chytridiales</taxon>
        <taxon>Chytriomycetaceae</taxon>
        <taxon>Rhizoclosmatium</taxon>
    </lineage>
</organism>
<dbReference type="InterPro" id="IPR033421">
    <property type="entry name" value="Rit1_DUSP-like"/>
</dbReference>
<dbReference type="GO" id="GO:0043399">
    <property type="term" value="F:tRNA adenosine(64)-2'-O-ribosylphosphate transferase activity"/>
    <property type="evidence" value="ECO:0007669"/>
    <property type="project" value="InterPro"/>
</dbReference>
<dbReference type="InterPro" id="IPR033449">
    <property type="entry name" value="Rit1_N"/>
</dbReference>
<comment type="caution">
    <text evidence="3">The sequence shown here is derived from an EMBL/GenBank/DDBJ whole genome shotgun (WGS) entry which is preliminary data.</text>
</comment>
<reference evidence="3 4" key="1">
    <citation type="submission" date="2016-07" db="EMBL/GenBank/DDBJ databases">
        <title>Pervasive Adenine N6-methylation of Active Genes in Fungi.</title>
        <authorList>
            <consortium name="DOE Joint Genome Institute"/>
            <person name="Mondo S.J."/>
            <person name="Dannebaum R.O."/>
            <person name="Kuo R.C."/>
            <person name="Labutti K."/>
            <person name="Haridas S."/>
            <person name="Kuo A."/>
            <person name="Salamov A."/>
            <person name="Ahrendt S.R."/>
            <person name="Lipzen A."/>
            <person name="Sullivan W."/>
            <person name="Andreopoulos W.B."/>
            <person name="Clum A."/>
            <person name="Lindquist E."/>
            <person name="Daum C."/>
            <person name="Ramamoorthy G.K."/>
            <person name="Gryganskyi A."/>
            <person name="Culley D."/>
            <person name="Magnuson J.K."/>
            <person name="James T.Y."/>
            <person name="O'Malley M.A."/>
            <person name="Stajich J.E."/>
            <person name="Spatafora J.W."/>
            <person name="Visel A."/>
            <person name="Grigoriev I.V."/>
        </authorList>
    </citation>
    <scope>NUCLEOTIDE SEQUENCE [LARGE SCALE GENOMIC DNA]</scope>
    <source>
        <strain evidence="3 4">JEL800</strain>
    </source>
</reference>
<dbReference type="SUPFAM" id="SSF52799">
    <property type="entry name" value="(Phosphotyrosine protein) phosphatases II"/>
    <property type="match status" value="1"/>
</dbReference>
<dbReference type="OrthoDB" id="45256at2759"/>
<feature type="domain" description="Rit1 DUSP-like" evidence="1">
    <location>
        <begin position="369"/>
        <end position="479"/>
    </location>
</feature>
<protein>
    <submittedName>
        <fullName evidence="3">Initiator tRNA phosphoribosyl transferase</fullName>
    </submittedName>
</protein>
<evidence type="ECO:0000259" key="1">
    <source>
        <dbReference type="Pfam" id="PF04179"/>
    </source>
</evidence>
<dbReference type="GO" id="GO:0019988">
    <property type="term" value="P:charged-tRNA amino acid modification"/>
    <property type="evidence" value="ECO:0007669"/>
    <property type="project" value="InterPro"/>
</dbReference>
<dbReference type="PANTHER" id="PTHR31811:SF0">
    <property type="entry name" value="TRNA A64-2'-O-RIBOSYLPHOSPHATE TRANSFERASE"/>
    <property type="match status" value="1"/>
</dbReference>
<dbReference type="PIRSF" id="PIRSF007747">
    <property type="entry name" value="Ribosyl_Ptfrase"/>
    <property type="match status" value="1"/>
</dbReference>
<dbReference type="Proteomes" id="UP000193642">
    <property type="component" value="Unassembled WGS sequence"/>
</dbReference>
<evidence type="ECO:0000313" key="3">
    <source>
        <dbReference type="EMBL" id="ORY50941.1"/>
    </source>
</evidence>
<dbReference type="EMBL" id="MCGO01000006">
    <property type="protein sequence ID" value="ORY50941.1"/>
    <property type="molecule type" value="Genomic_DNA"/>
</dbReference>
<dbReference type="Gene3D" id="3.90.190.10">
    <property type="entry name" value="Protein tyrosine phosphatase superfamily"/>
    <property type="match status" value="1"/>
</dbReference>